<dbReference type="AlphaFoldDB" id="A0A3B1AK25"/>
<dbReference type="Pfam" id="PF13614">
    <property type="entry name" value="AAA_31"/>
    <property type="match status" value="1"/>
</dbReference>
<evidence type="ECO:0000256" key="11">
    <source>
        <dbReference type="ARBA" id="ARBA00022840"/>
    </source>
</evidence>
<dbReference type="Gene3D" id="3.40.50.300">
    <property type="entry name" value="P-loop containing nucleotide triphosphate hydrolases"/>
    <property type="match status" value="1"/>
</dbReference>
<feature type="coiled-coil region" evidence="16">
    <location>
        <begin position="219"/>
        <end position="276"/>
    </location>
</feature>
<name>A0A3B1AK25_9ZZZZ</name>
<dbReference type="GO" id="GO:0004715">
    <property type="term" value="F:non-membrane spanning protein tyrosine kinase activity"/>
    <property type="evidence" value="ECO:0007669"/>
    <property type="project" value="UniProtKB-EC"/>
</dbReference>
<dbReference type="CDD" id="cd05387">
    <property type="entry name" value="BY-kinase"/>
    <property type="match status" value="1"/>
</dbReference>
<evidence type="ECO:0000256" key="2">
    <source>
        <dbReference type="ARBA" id="ARBA00007316"/>
    </source>
</evidence>
<evidence type="ECO:0000256" key="4">
    <source>
        <dbReference type="ARBA" id="ARBA00011903"/>
    </source>
</evidence>
<comment type="similarity">
    <text evidence="2">Belongs to the CpsD/CapB family.</text>
</comment>
<evidence type="ECO:0000256" key="1">
    <source>
        <dbReference type="ARBA" id="ARBA00004429"/>
    </source>
</evidence>
<keyword evidence="8 17" id="KW-0812">Transmembrane</keyword>
<evidence type="ECO:0000256" key="9">
    <source>
        <dbReference type="ARBA" id="ARBA00022741"/>
    </source>
</evidence>
<gene>
    <name evidence="21" type="ORF">MNBD_GAMMA26-964</name>
</gene>
<keyword evidence="16" id="KW-0175">Coiled coil</keyword>
<keyword evidence="14" id="KW-0829">Tyrosine-protein kinase</keyword>
<dbReference type="GO" id="GO:0005886">
    <property type="term" value="C:plasma membrane"/>
    <property type="evidence" value="ECO:0007669"/>
    <property type="project" value="UniProtKB-SubCell"/>
</dbReference>
<keyword evidence="10 21" id="KW-0418">Kinase</keyword>
<dbReference type="Pfam" id="PF02706">
    <property type="entry name" value="Wzz"/>
    <property type="match status" value="1"/>
</dbReference>
<evidence type="ECO:0000256" key="7">
    <source>
        <dbReference type="ARBA" id="ARBA00022679"/>
    </source>
</evidence>
<protein>
    <recommendedName>
        <fullName evidence="4">non-specific protein-tyrosine kinase</fullName>
        <ecNumber evidence="4">2.7.10.2</ecNumber>
    </recommendedName>
</protein>
<dbReference type="InterPro" id="IPR025669">
    <property type="entry name" value="AAA_dom"/>
</dbReference>
<keyword evidence="13 17" id="KW-0472">Membrane</keyword>
<accession>A0A3B1AK25</accession>
<keyword evidence="6" id="KW-0997">Cell inner membrane</keyword>
<evidence type="ECO:0000256" key="3">
    <source>
        <dbReference type="ARBA" id="ARBA00008883"/>
    </source>
</evidence>
<evidence type="ECO:0000259" key="18">
    <source>
        <dbReference type="Pfam" id="PF02706"/>
    </source>
</evidence>
<evidence type="ECO:0000256" key="6">
    <source>
        <dbReference type="ARBA" id="ARBA00022519"/>
    </source>
</evidence>
<dbReference type="InterPro" id="IPR005702">
    <property type="entry name" value="Wzc-like_C"/>
</dbReference>
<dbReference type="GO" id="GO:0042802">
    <property type="term" value="F:identical protein binding"/>
    <property type="evidence" value="ECO:0007669"/>
    <property type="project" value="UniProtKB-ARBA"/>
</dbReference>
<dbReference type="NCBIfam" id="TIGR01007">
    <property type="entry name" value="eps_fam"/>
    <property type="match status" value="1"/>
</dbReference>
<dbReference type="InterPro" id="IPR032807">
    <property type="entry name" value="GNVR"/>
</dbReference>
<dbReference type="InterPro" id="IPR050445">
    <property type="entry name" value="Bact_polysacc_biosynth/exp"/>
</dbReference>
<evidence type="ECO:0000256" key="8">
    <source>
        <dbReference type="ARBA" id="ARBA00022692"/>
    </source>
</evidence>
<feature type="domain" description="Polysaccharide chain length determinant N-terminal" evidence="18">
    <location>
        <begin position="13"/>
        <end position="104"/>
    </location>
</feature>
<feature type="transmembrane region" description="Helical" evidence="17">
    <location>
        <begin position="445"/>
        <end position="465"/>
    </location>
</feature>
<dbReference type="SUPFAM" id="SSF52540">
    <property type="entry name" value="P-loop containing nucleoside triphosphate hydrolases"/>
    <property type="match status" value="1"/>
</dbReference>
<evidence type="ECO:0000256" key="15">
    <source>
        <dbReference type="ARBA" id="ARBA00051245"/>
    </source>
</evidence>
<comment type="similarity">
    <text evidence="3">Belongs to the etk/wzc family.</text>
</comment>
<dbReference type="GO" id="GO:0005524">
    <property type="term" value="F:ATP binding"/>
    <property type="evidence" value="ECO:0007669"/>
    <property type="project" value="UniProtKB-KW"/>
</dbReference>
<feature type="transmembrane region" description="Helical" evidence="17">
    <location>
        <begin position="31"/>
        <end position="49"/>
    </location>
</feature>
<evidence type="ECO:0000256" key="13">
    <source>
        <dbReference type="ARBA" id="ARBA00023136"/>
    </source>
</evidence>
<evidence type="ECO:0000256" key="5">
    <source>
        <dbReference type="ARBA" id="ARBA00022475"/>
    </source>
</evidence>
<feature type="domain" description="AAA" evidence="19">
    <location>
        <begin position="536"/>
        <end position="676"/>
    </location>
</feature>
<dbReference type="InterPro" id="IPR027417">
    <property type="entry name" value="P-loop_NTPase"/>
</dbReference>
<evidence type="ECO:0000256" key="10">
    <source>
        <dbReference type="ARBA" id="ARBA00022777"/>
    </source>
</evidence>
<proteinExistence type="inferred from homology"/>
<dbReference type="FunFam" id="3.40.50.300:FF:000527">
    <property type="entry name" value="Tyrosine-protein kinase etk"/>
    <property type="match status" value="1"/>
</dbReference>
<keyword evidence="7 21" id="KW-0808">Transferase</keyword>
<comment type="subcellular location">
    <subcellularLocation>
        <location evidence="1">Cell inner membrane</location>
        <topology evidence="1">Multi-pass membrane protein</topology>
    </subcellularLocation>
</comment>
<dbReference type="Pfam" id="PF13807">
    <property type="entry name" value="GNVR"/>
    <property type="match status" value="1"/>
</dbReference>
<dbReference type="PANTHER" id="PTHR32309">
    <property type="entry name" value="TYROSINE-PROTEIN KINASE"/>
    <property type="match status" value="1"/>
</dbReference>
<keyword evidence="5" id="KW-1003">Cell membrane</keyword>
<dbReference type="EMBL" id="UOFX01000011">
    <property type="protein sequence ID" value="VAX06199.1"/>
    <property type="molecule type" value="Genomic_DNA"/>
</dbReference>
<evidence type="ECO:0000259" key="20">
    <source>
        <dbReference type="Pfam" id="PF13807"/>
    </source>
</evidence>
<organism evidence="21">
    <name type="scientific">hydrothermal vent metagenome</name>
    <dbReference type="NCBI Taxonomy" id="652676"/>
    <lineage>
        <taxon>unclassified sequences</taxon>
        <taxon>metagenomes</taxon>
        <taxon>ecological metagenomes</taxon>
    </lineage>
</organism>
<evidence type="ECO:0000259" key="19">
    <source>
        <dbReference type="Pfam" id="PF13614"/>
    </source>
</evidence>
<comment type="catalytic activity">
    <reaction evidence="15">
        <text>L-tyrosyl-[protein] + ATP = O-phospho-L-tyrosyl-[protein] + ADP + H(+)</text>
        <dbReference type="Rhea" id="RHEA:10596"/>
        <dbReference type="Rhea" id="RHEA-COMP:10136"/>
        <dbReference type="Rhea" id="RHEA-COMP:20101"/>
        <dbReference type="ChEBI" id="CHEBI:15378"/>
        <dbReference type="ChEBI" id="CHEBI:30616"/>
        <dbReference type="ChEBI" id="CHEBI:46858"/>
        <dbReference type="ChEBI" id="CHEBI:61978"/>
        <dbReference type="ChEBI" id="CHEBI:456216"/>
        <dbReference type="EC" id="2.7.10.2"/>
    </reaction>
</comment>
<feature type="domain" description="Tyrosine-protein kinase G-rich" evidence="20">
    <location>
        <begin position="394"/>
        <end position="464"/>
    </location>
</feature>
<keyword evidence="12 17" id="KW-1133">Transmembrane helix</keyword>
<keyword evidence="11" id="KW-0067">ATP-binding</keyword>
<evidence type="ECO:0000256" key="12">
    <source>
        <dbReference type="ARBA" id="ARBA00022989"/>
    </source>
</evidence>
<dbReference type="EC" id="2.7.10.2" evidence="4"/>
<dbReference type="PANTHER" id="PTHR32309:SF13">
    <property type="entry name" value="FERRIC ENTEROBACTIN TRANSPORT PROTEIN FEPE"/>
    <property type="match status" value="1"/>
</dbReference>
<evidence type="ECO:0000313" key="21">
    <source>
        <dbReference type="EMBL" id="VAX06199.1"/>
    </source>
</evidence>
<reference evidence="21" key="1">
    <citation type="submission" date="2018-06" db="EMBL/GenBank/DDBJ databases">
        <authorList>
            <person name="Zhirakovskaya E."/>
        </authorList>
    </citation>
    <scope>NUCLEOTIDE SEQUENCE</scope>
</reference>
<dbReference type="InterPro" id="IPR003856">
    <property type="entry name" value="LPS_length_determ_N"/>
</dbReference>
<keyword evidence="9" id="KW-0547">Nucleotide-binding</keyword>
<evidence type="ECO:0000256" key="17">
    <source>
        <dbReference type="SAM" id="Phobius"/>
    </source>
</evidence>
<evidence type="ECO:0000256" key="16">
    <source>
        <dbReference type="SAM" id="Coils"/>
    </source>
</evidence>
<sequence length="737" mass="81918">MQENKAQQPLEEDEIDLREYWRVIMRHKSSIFGLAFLAAILSALVVFAMKPIYSSTVTLLIEPGSANVVSIEDVYGDSDTSTYYKTQHEILESRLLITKVIAKLNLQENPEFLPDESEPLISIDWRAWIKELLPDNTIPEEPGIDEYEAFNAELIKDFSARLSVAPVRKSQLVKISFEANNRKLAAQVANTLANTYIESDMEARLEMTSTASNWLTERLVTLKSNLQQSENELQAYREKEELLEAGGVSTLSTRQLQDLNEKLVLATQQRATAEISLKQIKSLAGESPDKLGAIPAVLNDDLVGSLKHSESDMQREVSALAKRYGPMHPEMIQAKANLAKATQNVNRRIRSVTNGVEKEYQIAMAAESSLKRSLQRAKGEMQNINRKGYKLGVLEREVESNRQLYKLFLNRFKETKETSGLEQVRARIVDPAEPSIKPIKPKKQLIVLIATLISGFLGILLAFLFEHLDNTIKKASDLEDRLHLPVLGLLPKLDLKKHKTASPLSYAKGNKQSFFSESIRTIRTAMLLSGLDDPYKVILVTSSVPGEGKSAVATTLAESMGELHKVLLIDADMRRPTIAKTWDFDPRSPGLSEFIAESAQLSECVYQIQDSNVHIMPSGTVPPNPLALLSSNRFTTALDHLGKNFDHIIIDSAPCLAVSDALVLSRCASGVILVVKADATPYPVAQDAIKRLHQSNARIIGGVLNNVSKSKKGGYGNYGKYSYYDGCYYGSYGYTND</sequence>
<evidence type="ECO:0000256" key="14">
    <source>
        <dbReference type="ARBA" id="ARBA00023137"/>
    </source>
</evidence>